<dbReference type="SUPFAM" id="SSF53822">
    <property type="entry name" value="Periplasmic binding protein-like I"/>
    <property type="match status" value="1"/>
</dbReference>
<evidence type="ECO:0000256" key="5">
    <source>
        <dbReference type="SAM" id="SignalP"/>
    </source>
</evidence>
<keyword evidence="8" id="KW-1185">Reference proteome</keyword>
<keyword evidence="4" id="KW-0029">Amino-acid transport</keyword>
<feature type="domain" description="Leucine-binding protein" evidence="6">
    <location>
        <begin position="30"/>
        <end position="375"/>
    </location>
</feature>
<dbReference type="Proteomes" id="UP000265848">
    <property type="component" value="Unassembled WGS sequence"/>
</dbReference>
<evidence type="ECO:0000256" key="2">
    <source>
        <dbReference type="ARBA" id="ARBA00022448"/>
    </source>
</evidence>
<accession>A0A399IVB7</accession>
<feature type="signal peptide" evidence="5">
    <location>
        <begin position="1"/>
        <end position="22"/>
    </location>
</feature>
<comment type="similarity">
    <text evidence="1">Belongs to the leucine-binding protein family.</text>
</comment>
<evidence type="ECO:0000256" key="4">
    <source>
        <dbReference type="ARBA" id="ARBA00022970"/>
    </source>
</evidence>
<name>A0A399IVB7_9RHOB</name>
<evidence type="ECO:0000256" key="3">
    <source>
        <dbReference type="ARBA" id="ARBA00022729"/>
    </source>
</evidence>
<dbReference type="Gene3D" id="3.40.50.2300">
    <property type="match status" value="2"/>
</dbReference>
<dbReference type="GO" id="GO:0006865">
    <property type="term" value="P:amino acid transport"/>
    <property type="evidence" value="ECO:0007669"/>
    <property type="project" value="UniProtKB-KW"/>
</dbReference>
<dbReference type="OrthoDB" id="9147078at2"/>
<keyword evidence="3 5" id="KW-0732">Signal</keyword>
<evidence type="ECO:0000256" key="1">
    <source>
        <dbReference type="ARBA" id="ARBA00010062"/>
    </source>
</evidence>
<feature type="chain" id="PRO_5017432107" evidence="5">
    <location>
        <begin position="23"/>
        <end position="386"/>
    </location>
</feature>
<dbReference type="InterPro" id="IPR028082">
    <property type="entry name" value="Peripla_BP_I"/>
</dbReference>
<dbReference type="InterPro" id="IPR000709">
    <property type="entry name" value="Leu_Ile_Val-bd"/>
</dbReference>
<dbReference type="RefSeq" id="WP_119400679.1">
    <property type="nucleotide sequence ID" value="NZ_QWJJ01000023.1"/>
</dbReference>
<evidence type="ECO:0000313" key="8">
    <source>
        <dbReference type="Proteomes" id="UP000265848"/>
    </source>
</evidence>
<gene>
    <name evidence="7" type="ORF">DL237_19280</name>
</gene>
<evidence type="ECO:0000313" key="7">
    <source>
        <dbReference type="EMBL" id="RII37073.1"/>
    </source>
</evidence>
<dbReference type="InterPro" id="IPR028081">
    <property type="entry name" value="Leu-bd"/>
</dbReference>
<comment type="caution">
    <text evidence="7">The sequence shown here is derived from an EMBL/GenBank/DDBJ whole genome shotgun (WGS) entry which is preliminary data.</text>
</comment>
<dbReference type="EMBL" id="QWJJ01000023">
    <property type="protein sequence ID" value="RII37073.1"/>
    <property type="molecule type" value="Genomic_DNA"/>
</dbReference>
<dbReference type="PRINTS" id="PR00337">
    <property type="entry name" value="LEUILEVALBP"/>
</dbReference>
<dbReference type="Pfam" id="PF13458">
    <property type="entry name" value="Peripla_BP_6"/>
    <property type="match status" value="1"/>
</dbReference>
<proteinExistence type="inferred from homology"/>
<dbReference type="PANTHER" id="PTHR47235">
    <property type="entry name" value="BLR6548 PROTEIN"/>
    <property type="match status" value="1"/>
</dbReference>
<dbReference type="PANTHER" id="PTHR47235:SF1">
    <property type="entry name" value="BLR6548 PROTEIN"/>
    <property type="match status" value="1"/>
</dbReference>
<sequence>MMKHVLGVASLLAVAALSPVHAEQGITDTTVTFAQVAAFDGPAAALGTGMRQGIEAAFEEANRNGGVNGRMIALDTYDDGYEPDRSMTVVREVIEGNAHIGLIGPVGTPTSQATQPLATAANLPFIGPFTGAGFLRDPALKNVVNIRATYGAETAVWIDHLVKDLGLERIAILYQDDGFGRVGLDGVTAAMESHGMELVAQGTYTRNTVAVKTALLAIRKADPQAVVMVGAYKPIAEFIRLAHKMSMTPVFVNISFVGSDALAAELGAEGEGVIISQVVPFPWDDSLPLVAAYHAALTAADPDAKPGFVSLEGYITGRVAIAALQAAGADLTRESYLAALQGLGTLDLGGVTLTYGANDNQGSDIVFLTKIQPDGSFTPVPFGQGG</sequence>
<reference evidence="7 8" key="1">
    <citation type="submission" date="2018-08" db="EMBL/GenBank/DDBJ databases">
        <title>Pseudooceanicola sediminis CY03 in the family Rhodobacteracea.</title>
        <authorList>
            <person name="Zhang Y.-J."/>
        </authorList>
    </citation>
    <scope>NUCLEOTIDE SEQUENCE [LARGE SCALE GENOMIC DNA]</scope>
    <source>
        <strain evidence="7 8">CY03</strain>
    </source>
</reference>
<organism evidence="7 8">
    <name type="scientific">Pseudooceanicola sediminis</name>
    <dbReference type="NCBI Taxonomy" id="2211117"/>
    <lineage>
        <taxon>Bacteria</taxon>
        <taxon>Pseudomonadati</taxon>
        <taxon>Pseudomonadota</taxon>
        <taxon>Alphaproteobacteria</taxon>
        <taxon>Rhodobacterales</taxon>
        <taxon>Paracoccaceae</taxon>
        <taxon>Pseudooceanicola</taxon>
    </lineage>
</organism>
<protein>
    <submittedName>
        <fullName evidence="7">ABC transporter substrate-binding protein</fullName>
    </submittedName>
</protein>
<dbReference type="CDD" id="cd19978">
    <property type="entry name" value="PBP1_ABC_ligand_binding-like"/>
    <property type="match status" value="1"/>
</dbReference>
<dbReference type="AlphaFoldDB" id="A0A399IVB7"/>
<keyword evidence="2" id="KW-0813">Transport</keyword>
<evidence type="ECO:0000259" key="6">
    <source>
        <dbReference type="Pfam" id="PF13458"/>
    </source>
</evidence>